<organism evidence="1 2">
    <name type="scientific">Streptosporangium oxazolinicum</name>
    <dbReference type="NCBI Taxonomy" id="909287"/>
    <lineage>
        <taxon>Bacteria</taxon>
        <taxon>Bacillati</taxon>
        <taxon>Actinomycetota</taxon>
        <taxon>Actinomycetes</taxon>
        <taxon>Streptosporangiales</taxon>
        <taxon>Streptosporangiaceae</taxon>
        <taxon>Streptosporangium</taxon>
    </lineage>
</organism>
<name>A0ABP8B5T7_9ACTN</name>
<gene>
    <name evidence="1" type="ORF">GCM10022252_49830</name>
</gene>
<dbReference type="Proteomes" id="UP001501251">
    <property type="component" value="Unassembled WGS sequence"/>
</dbReference>
<evidence type="ECO:0000313" key="1">
    <source>
        <dbReference type="EMBL" id="GAA4198809.1"/>
    </source>
</evidence>
<keyword evidence="2" id="KW-1185">Reference proteome</keyword>
<sequence length="90" mass="10144">MGKLHGDDDLAVTFYCKDPNSNFQNDCATFYRTNRGSWVVQGDSMAPEVAPKLTALADHETYLEIPDALANRFARMYVRERYGVDLPEGP</sequence>
<protein>
    <submittedName>
        <fullName evidence="1">Uncharacterized protein</fullName>
    </submittedName>
</protein>
<dbReference type="EMBL" id="BAABAQ010000009">
    <property type="protein sequence ID" value="GAA4198809.1"/>
    <property type="molecule type" value="Genomic_DNA"/>
</dbReference>
<evidence type="ECO:0000313" key="2">
    <source>
        <dbReference type="Proteomes" id="UP001501251"/>
    </source>
</evidence>
<accession>A0ABP8B5T7</accession>
<reference evidence="2" key="1">
    <citation type="journal article" date="2019" name="Int. J. Syst. Evol. Microbiol.">
        <title>The Global Catalogue of Microorganisms (GCM) 10K type strain sequencing project: providing services to taxonomists for standard genome sequencing and annotation.</title>
        <authorList>
            <consortium name="The Broad Institute Genomics Platform"/>
            <consortium name="The Broad Institute Genome Sequencing Center for Infectious Disease"/>
            <person name="Wu L."/>
            <person name="Ma J."/>
        </authorList>
    </citation>
    <scope>NUCLEOTIDE SEQUENCE [LARGE SCALE GENOMIC DNA]</scope>
    <source>
        <strain evidence="2">JCM 17388</strain>
    </source>
</reference>
<proteinExistence type="predicted"/>
<comment type="caution">
    <text evidence="1">The sequence shown here is derived from an EMBL/GenBank/DDBJ whole genome shotgun (WGS) entry which is preliminary data.</text>
</comment>